<dbReference type="EMBL" id="CAJVQC010063453">
    <property type="protein sequence ID" value="CAG8803670.1"/>
    <property type="molecule type" value="Genomic_DNA"/>
</dbReference>
<sequence length="84" mass="9466">PPKDKIHFINVSEKFLTNLPIFVFSYTCHQNTFSIYNELKNNAQTNINSVILTSIGVSAIIYQIIGVLGYLSFGDDVWPNIIAM</sequence>
<accession>A0ACA9RP50</accession>
<gene>
    <name evidence="1" type="ORF">RPERSI_LOCUS21567</name>
</gene>
<proteinExistence type="predicted"/>
<organism evidence="1 2">
    <name type="scientific">Racocetra persica</name>
    <dbReference type="NCBI Taxonomy" id="160502"/>
    <lineage>
        <taxon>Eukaryota</taxon>
        <taxon>Fungi</taxon>
        <taxon>Fungi incertae sedis</taxon>
        <taxon>Mucoromycota</taxon>
        <taxon>Glomeromycotina</taxon>
        <taxon>Glomeromycetes</taxon>
        <taxon>Diversisporales</taxon>
        <taxon>Gigasporaceae</taxon>
        <taxon>Racocetra</taxon>
    </lineage>
</organism>
<evidence type="ECO:0000313" key="1">
    <source>
        <dbReference type="EMBL" id="CAG8803670.1"/>
    </source>
</evidence>
<evidence type="ECO:0000313" key="2">
    <source>
        <dbReference type="Proteomes" id="UP000789920"/>
    </source>
</evidence>
<comment type="caution">
    <text evidence="1">The sequence shown here is derived from an EMBL/GenBank/DDBJ whole genome shotgun (WGS) entry which is preliminary data.</text>
</comment>
<name>A0ACA9RP50_9GLOM</name>
<reference evidence="1" key="1">
    <citation type="submission" date="2021-06" db="EMBL/GenBank/DDBJ databases">
        <authorList>
            <person name="Kallberg Y."/>
            <person name="Tangrot J."/>
            <person name="Rosling A."/>
        </authorList>
    </citation>
    <scope>NUCLEOTIDE SEQUENCE</scope>
    <source>
        <strain evidence="1">MA461A</strain>
    </source>
</reference>
<keyword evidence="2" id="KW-1185">Reference proteome</keyword>
<feature type="non-terminal residue" evidence="1">
    <location>
        <position position="1"/>
    </location>
</feature>
<dbReference type="Proteomes" id="UP000789920">
    <property type="component" value="Unassembled WGS sequence"/>
</dbReference>
<protein>
    <submittedName>
        <fullName evidence="1">9345_t:CDS:1</fullName>
    </submittedName>
</protein>
<feature type="non-terminal residue" evidence="1">
    <location>
        <position position="84"/>
    </location>
</feature>